<evidence type="ECO:0000256" key="1">
    <source>
        <dbReference type="ARBA" id="ARBA00000085"/>
    </source>
</evidence>
<evidence type="ECO:0000256" key="7">
    <source>
        <dbReference type="SAM" id="MobiDB-lite"/>
    </source>
</evidence>
<organism evidence="10 11">
    <name type="scientific">Longimycelium tulufanense</name>
    <dbReference type="NCBI Taxonomy" id="907463"/>
    <lineage>
        <taxon>Bacteria</taxon>
        <taxon>Bacillati</taxon>
        <taxon>Actinomycetota</taxon>
        <taxon>Actinomycetes</taxon>
        <taxon>Pseudonocardiales</taxon>
        <taxon>Pseudonocardiaceae</taxon>
        <taxon>Longimycelium</taxon>
    </lineage>
</organism>
<keyword evidence="5 10" id="KW-0418">Kinase</keyword>
<dbReference type="PANTHER" id="PTHR44936">
    <property type="entry name" value="SENSOR PROTEIN CREC"/>
    <property type="match status" value="1"/>
</dbReference>
<feature type="compositionally biased region" description="Basic and acidic residues" evidence="7">
    <location>
        <begin position="909"/>
        <end position="921"/>
    </location>
</feature>
<feature type="region of interest" description="Disordered" evidence="7">
    <location>
        <begin position="129"/>
        <end position="183"/>
    </location>
</feature>
<dbReference type="Pfam" id="PF08376">
    <property type="entry name" value="NIT"/>
    <property type="match status" value="1"/>
</dbReference>
<evidence type="ECO:0000256" key="4">
    <source>
        <dbReference type="ARBA" id="ARBA00022679"/>
    </source>
</evidence>
<feature type="domain" description="Histidine kinase" evidence="9">
    <location>
        <begin position="706"/>
        <end position="813"/>
    </location>
</feature>
<feature type="compositionally biased region" description="Polar residues" evidence="7">
    <location>
        <begin position="1106"/>
        <end position="1115"/>
    </location>
</feature>
<sequence length="1217" mass="131052">MGLPGVSTLRRVWGVRRHAKQTEEWDDWSNGCGSGCPANPGAGRVSLSWPAPGTQTRTRAHRRARPTPDDPRHDNPRHIEKPRHHKARAGRLAAAPDRRTSAGPGSVEPHRSPGGRWCDVEDLLTVARQDTTPSVNAGDGSAGPFEDHHTEHEETHPRSSAESSATPESTPDHAVDPRRPRPSGWSRWRLQNFRLRTKLIAVFLVPAAAAVVLAGMRIDTELDNAEQFDKYVRHVELAERTAELVQDLQGERNLVAAYVANGRDGDRSAMDSQTAKVDNAISQVVSTAVALDQTNSAVKEPFRRALDRLSSVRPLRQAALSSKYPDTAVVANYTEIIDALLEANHAAANATAGTEIAQTARAADAVGRAKEQVAEQHALLLVGAAHDTLLPADIEEVRDADARFHAAREEFINAATPDQNVLFTDKVSGPEVDERSRIKQAALARASQSTGLGFQADLWDKASTVTTQLVRDVEKNLAQQLRVKSQELADEARGNALRDAALVLAALLLALGVTLIVARAMLRPLRVLRVTALDVARARLPEAIQRMRDAENEVPEVKVEPVRVRSTEEIGEVARAFDAVHNQAVRLAAEQALLRANVNAMFVNLSRRSQTLVERQLSLIDRLEQDEQDPDQLGHLFELDHLATRMRRNSENLLVLAGTDLTRRLSRPIPVSDVIGAAVSEVEQYARVDVAPTPELAVQGRAVNDLVHLIAELLDNATAFSDPSSRVSVRTARTRGSELVIEITDRGVGMPDEDLAVINERLADPPRVDVGVSRRMGLYVVARLAKRHDIKVRLRSEELEGGLIALVTVPRELLVQLSPDPGPSSLPSGSGTMPPLTGTQPGFLPPPGRNETTGGQPAVPDPGPRTGEQPAVTEAPTSFTLPVSFTTGDGVQDPAAVPQVSADGAPTERWPESGPDSRPELELELADADGRCDPAESPGSLFWSASEAETATMDAAEIAAGHPLPAAQTGAADATAGWTVGTSQEGVHEVVDAPTERLPIYEAVLTQWFQSVADEVTDENSSPKSSAGARPDPLASLGRSGEPAEPPAAAPEPEPAEPLPKRTPRRPEDIAAEAAPSRPAPSRPSTRLGRPRPDQPPVPSVPSSPATPQNNSSWGSGDEGWAKAKELLTPKSDGVTSAGLPKRVPKAHLVPGSAAPRQQQQPSKPLLPTPPRSADMVRGRLSSFQQGLRRGRHRLDDRPPADETPNPSQSRHDEEHE</sequence>
<evidence type="ECO:0000256" key="3">
    <source>
        <dbReference type="ARBA" id="ARBA00022553"/>
    </source>
</evidence>
<dbReference type="EC" id="2.7.13.3" evidence="2"/>
<dbReference type="InterPro" id="IPR050980">
    <property type="entry name" value="2C_sensor_his_kinase"/>
</dbReference>
<feature type="compositionally biased region" description="Pro residues" evidence="7">
    <location>
        <begin position="1044"/>
        <end position="1058"/>
    </location>
</feature>
<feature type="compositionally biased region" description="Low complexity" evidence="7">
    <location>
        <begin position="160"/>
        <end position="169"/>
    </location>
</feature>
<feature type="compositionally biased region" description="Basic and acidic residues" evidence="7">
    <location>
        <begin position="66"/>
        <end position="79"/>
    </location>
</feature>
<feature type="compositionally biased region" description="Basic and acidic residues" evidence="7">
    <location>
        <begin position="145"/>
        <end position="159"/>
    </location>
</feature>
<keyword evidence="11" id="KW-1185">Reference proteome</keyword>
<comment type="catalytic activity">
    <reaction evidence="1">
        <text>ATP + protein L-histidine = ADP + protein N-phospho-L-histidine.</text>
        <dbReference type="EC" id="2.7.13.3"/>
    </reaction>
</comment>
<dbReference type="GO" id="GO:0004673">
    <property type="term" value="F:protein histidine kinase activity"/>
    <property type="evidence" value="ECO:0007669"/>
    <property type="project" value="UniProtKB-EC"/>
</dbReference>
<dbReference type="Gene3D" id="6.10.340.10">
    <property type="match status" value="1"/>
</dbReference>
<dbReference type="Proteomes" id="UP000637578">
    <property type="component" value="Unassembled WGS sequence"/>
</dbReference>
<keyword evidence="6" id="KW-0902">Two-component regulatory system</keyword>
<evidence type="ECO:0000256" key="5">
    <source>
        <dbReference type="ARBA" id="ARBA00022777"/>
    </source>
</evidence>
<feature type="compositionally biased region" description="Basic and acidic residues" evidence="7">
    <location>
        <begin position="170"/>
        <end position="179"/>
    </location>
</feature>
<dbReference type="GO" id="GO:0000160">
    <property type="term" value="P:phosphorelay signal transduction system"/>
    <property type="evidence" value="ECO:0007669"/>
    <property type="project" value="UniProtKB-KW"/>
</dbReference>
<feature type="compositionally biased region" description="Polar residues" evidence="7">
    <location>
        <begin position="875"/>
        <end position="889"/>
    </location>
</feature>
<dbReference type="InterPro" id="IPR013587">
    <property type="entry name" value="Nitrate/nitrite_sensing"/>
</dbReference>
<evidence type="ECO:0000259" key="9">
    <source>
        <dbReference type="PROSITE" id="PS50109"/>
    </source>
</evidence>
<feature type="compositionally biased region" description="Basic residues" evidence="7">
    <location>
        <begin position="80"/>
        <end position="89"/>
    </location>
</feature>
<keyword evidence="8" id="KW-1133">Transmembrane helix</keyword>
<evidence type="ECO:0000256" key="6">
    <source>
        <dbReference type="ARBA" id="ARBA00023012"/>
    </source>
</evidence>
<dbReference type="InterPro" id="IPR003594">
    <property type="entry name" value="HATPase_dom"/>
</dbReference>
<protein>
    <recommendedName>
        <fullName evidence="2">histidine kinase</fullName>
        <ecNumber evidence="2">2.7.13.3</ecNumber>
    </recommendedName>
</protein>
<evidence type="ECO:0000313" key="11">
    <source>
        <dbReference type="Proteomes" id="UP000637578"/>
    </source>
</evidence>
<feature type="region of interest" description="Disordered" evidence="7">
    <location>
        <begin position="1015"/>
        <end position="1217"/>
    </location>
</feature>
<dbReference type="InterPro" id="IPR005467">
    <property type="entry name" value="His_kinase_dom"/>
</dbReference>
<dbReference type="PROSITE" id="PS50109">
    <property type="entry name" value="HIS_KIN"/>
    <property type="match status" value="1"/>
</dbReference>
<dbReference type="SUPFAM" id="SSF55874">
    <property type="entry name" value="ATPase domain of HSP90 chaperone/DNA topoisomerase II/histidine kinase"/>
    <property type="match status" value="1"/>
</dbReference>
<accession>A0A8J3FT76</accession>
<keyword evidence="4" id="KW-0808">Transferase</keyword>
<dbReference type="SMART" id="SM00387">
    <property type="entry name" value="HATPase_c"/>
    <property type="match status" value="1"/>
</dbReference>
<reference evidence="10" key="1">
    <citation type="journal article" date="2014" name="Int. J. Syst. Evol. Microbiol.">
        <title>Complete genome sequence of Corynebacterium casei LMG S-19264T (=DSM 44701T), isolated from a smear-ripened cheese.</title>
        <authorList>
            <consortium name="US DOE Joint Genome Institute (JGI-PGF)"/>
            <person name="Walter F."/>
            <person name="Albersmeier A."/>
            <person name="Kalinowski J."/>
            <person name="Ruckert C."/>
        </authorList>
    </citation>
    <scope>NUCLEOTIDE SEQUENCE</scope>
    <source>
        <strain evidence="10">CGMCC 4.5737</strain>
    </source>
</reference>
<feature type="transmembrane region" description="Helical" evidence="8">
    <location>
        <begin position="500"/>
        <end position="522"/>
    </location>
</feature>
<feature type="region of interest" description="Disordered" evidence="7">
    <location>
        <begin position="25"/>
        <end position="117"/>
    </location>
</feature>
<gene>
    <name evidence="10" type="ORF">GCM10012275_13170</name>
</gene>
<evidence type="ECO:0000256" key="2">
    <source>
        <dbReference type="ARBA" id="ARBA00012438"/>
    </source>
</evidence>
<feature type="compositionally biased region" description="Low complexity" evidence="7">
    <location>
        <begin position="818"/>
        <end position="836"/>
    </location>
</feature>
<dbReference type="PANTHER" id="PTHR44936:SF9">
    <property type="entry name" value="SENSOR PROTEIN CREC"/>
    <property type="match status" value="1"/>
</dbReference>
<reference evidence="10" key="2">
    <citation type="submission" date="2020-09" db="EMBL/GenBank/DDBJ databases">
        <authorList>
            <person name="Sun Q."/>
            <person name="Zhou Y."/>
        </authorList>
    </citation>
    <scope>NUCLEOTIDE SEQUENCE</scope>
    <source>
        <strain evidence="10">CGMCC 4.5737</strain>
    </source>
</reference>
<feature type="region of interest" description="Disordered" evidence="7">
    <location>
        <begin position="818"/>
        <end position="921"/>
    </location>
</feature>
<keyword evidence="3" id="KW-0597">Phosphoprotein</keyword>
<comment type="caution">
    <text evidence="10">The sequence shown here is derived from an EMBL/GenBank/DDBJ whole genome shotgun (WGS) entry which is preliminary data.</text>
</comment>
<proteinExistence type="predicted"/>
<dbReference type="InterPro" id="IPR036890">
    <property type="entry name" value="HATPase_C_sf"/>
</dbReference>
<keyword evidence="8" id="KW-0812">Transmembrane</keyword>
<evidence type="ECO:0000256" key="8">
    <source>
        <dbReference type="SAM" id="Phobius"/>
    </source>
</evidence>
<evidence type="ECO:0000313" key="10">
    <source>
        <dbReference type="EMBL" id="GGM43556.1"/>
    </source>
</evidence>
<dbReference type="AlphaFoldDB" id="A0A8J3FT76"/>
<name>A0A8J3FT76_9PSEU</name>
<keyword evidence="8" id="KW-0472">Membrane</keyword>
<feature type="transmembrane region" description="Helical" evidence="8">
    <location>
        <begin position="199"/>
        <end position="218"/>
    </location>
</feature>
<dbReference type="Pfam" id="PF02518">
    <property type="entry name" value="HATPase_c"/>
    <property type="match status" value="1"/>
</dbReference>
<dbReference type="EMBL" id="BMMK01000004">
    <property type="protein sequence ID" value="GGM43556.1"/>
    <property type="molecule type" value="Genomic_DNA"/>
</dbReference>
<dbReference type="Gene3D" id="3.30.565.10">
    <property type="entry name" value="Histidine kinase-like ATPase, C-terminal domain"/>
    <property type="match status" value="1"/>
</dbReference>